<dbReference type="InterPro" id="IPR031009">
    <property type="entry name" value="Tcm_partner"/>
</dbReference>
<dbReference type="KEGG" id="rgl:CS053_09935"/>
<sequence length="419" mass="47897">MEWNAGNRGFRGGLVASSGTQQGREGMNGVTHQALERYEDREHSLVKHTILASYLERCLMIIGRKWTKIAYIDCFAGPWKSSTDDLSDTSPGIAIRIMAACQAQLSEKFHHQVRIRSVFMETDAERADLLDAHVQRAPASIVRPEIWRAPFEEAIPDLLRWLQPDEFAFVFVDPFGWKGVIEPAVLAPFLKRPRTELLINFMWNFINLATGLPEQEANLTAVFNGSEWRAAMARGGEAKQRDLMRLYRRKLLDVCNGQGGDRLRTAMLPVEYINKRKVIFYLVYATHNATGLVVFWEEAEKTARQQERLKLQHRLDQVAKKKGQPDFFSADDHEAEPLFPSYGLKMAWLRRFPKVGDVLTVDMIAMADLIEETDGLISDLQAALGHLVKEGIIENTHAKRPRKVSIVNYHNKEMLRRLK</sequence>
<evidence type="ECO:0000313" key="2">
    <source>
        <dbReference type="EMBL" id="QEE24783.1"/>
    </source>
</evidence>
<gene>
    <name evidence="2" type="primary">tcmP</name>
    <name evidence="2" type="ORF">CS053_09935</name>
</gene>
<name>A0A5B9DXL0_9GAMM</name>
<feature type="region of interest" description="Disordered" evidence="1">
    <location>
        <begin position="1"/>
        <end position="27"/>
    </location>
</feature>
<dbReference type="EMBL" id="CP042807">
    <property type="protein sequence ID" value="QEE24783.1"/>
    <property type="molecule type" value="Genomic_DNA"/>
</dbReference>
<accession>A0A5B9DXL0</accession>
<dbReference type="Proteomes" id="UP000321807">
    <property type="component" value="Chromosome"/>
</dbReference>
<proteinExistence type="predicted"/>
<evidence type="ECO:0000313" key="3">
    <source>
        <dbReference type="Proteomes" id="UP000321807"/>
    </source>
</evidence>
<dbReference type="NCBIfam" id="TIGR04474">
    <property type="entry name" value="tcm_partner"/>
    <property type="match status" value="1"/>
</dbReference>
<reference evidence="2 3" key="1">
    <citation type="submission" date="2019-08" db="EMBL/GenBank/DDBJ databases">
        <title>Complete genome sequence of Rhodanobacter glycinis strain T01E-68 isolated from tomato root.</title>
        <authorList>
            <person name="Weon H.-Y."/>
            <person name="Lee S.A."/>
        </authorList>
    </citation>
    <scope>NUCLEOTIDE SEQUENCE [LARGE SCALE GENOMIC DNA]</scope>
    <source>
        <strain evidence="2 3">T01E-68</strain>
    </source>
</reference>
<protein>
    <submittedName>
        <fullName evidence="2">Three-Cys-motif partner protein TcmP</fullName>
    </submittedName>
</protein>
<dbReference type="AlphaFoldDB" id="A0A5B9DXL0"/>
<evidence type="ECO:0000256" key="1">
    <source>
        <dbReference type="SAM" id="MobiDB-lite"/>
    </source>
</evidence>
<organism evidence="2 3">
    <name type="scientific">Rhodanobacter glycinis</name>
    <dbReference type="NCBI Taxonomy" id="582702"/>
    <lineage>
        <taxon>Bacteria</taxon>
        <taxon>Pseudomonadati</taxon>
        <taxon>Pseudomonadota</taxon>
        <taxon>Gammaproteobacteria</taxon>
        <taxon>Lysobacterales</taxon>
        <taxon>Rhodanobacteraceae</taxon>
        <taxon>Rhodanobacter</taxon>
    </lineage>
</organism>